<evidence type="ECO:0000313" key="2">
    <source>
        <dbReference type="EMBL" id="MEJ8566371.1"/>
    </source>
</evidence>
<dbReference type="PROSITE" id="PS51257">
    <property type="entry name" value="PROKAR_LIPOPROTEIN"/>
    <property type="match status" value="1"/>
</dbReference>
<sequence>MTEATIRPWLRMMAVALPVLMLASCGSTTVRSTSHEEVVVAAEEIPEEQLLDIGIGLFDPGLEEDEADEDPGISPRIRRAEARYMPYQLMETLQGTGNWGIVRVIPERQSEADIWVDAEILQSDGLTTALLVTVTDSSGARWYQEKYTGTVSKYAYDNALSHGSEPFQGLYNDIANDLLEYYQNLSPEAIAELRTITELRFARRFSPEAFDQHLGTDRDGELYVRRLPAENDPVLMRVRQVRERDYMFVDTLQEHYGSFVRQMDVPYLEWRKAYYEEGQALREVEAQSNRRLVGGALAVLAGILAQGSDSSTVRTAGAVGIGAGAGVFVSGLNKREEAKVHAEALDEITASMDSEMEPHTIQLQERTVTLSGSVNDQYEQWREVLREMYTTETGQTGASGSP</sequence>
<comment type="caution">
    <text evidence="2">The sequence shown here is derived from an EMBL/GenBank/DDBJ whole genome shotgun (WGS) entry which is preliminary data.</text>
</comment>
<feature type="signal peptide" evidence="1">
    <location>
        <begin position="1"/>
        <end position="23"/>
    </location>
</feature>
<feature type="chain" id="PRO_5043813201" description="Lipoprotein" evidence="1">
    <location>
        <begin position="24"/>
        <end position="402"/>
    </location>
</feature>
<dbReference type="EMBL" id="JAZHOG010000001">
    <property type="protein sequence ID" value="MEJ8566371.1"/>
    <property type="molecule type" value="Genomic_DNA"/>
</dbReference>
<proteinExistence type="predicted"/>
<evidence type="ECO:0000313" key="3">
    <source>
        <dbReference type="Proteomes" id="UP001359886"/>
    </source>
</evidence>
<evidence type="ECO:0000256" key="1">
    <source>
        <dbReference type="SAM" id="SignalP"/>
    </source>
</evidence>
<protein>
    <recommendedName>
        <fullName evidence="4">Lipoprotein</fullName>
    </recommendedName>
</protein>
<organism evidence="2 3">
    <name type="scientific">Elongatibacter sediminis</name>
    <dbReference type="NCBI Taxonomy" id="3119006"/>
    <lineage>
        <taxon>Bacteria</taxon>
        <taxon>Pseudomonadati</taxon>
        <taxon>Pseudomonadota</taxon>
        <taxon>Gammaproteobacteria</taxon>
        <taxon>Chromatiales</taxon>
        <taxon>Wenzhouxiangellaceae</taxon>
        <taxon>Elongatibacter</taxon>
    </lineage>
</organism>
<dbReference type="RefSeq" id="WP_354693691.1">
    <property type="nucleotide sequence ID" value="NZ_JAZHOG010000001.1"/>
</dbReference>
<gene>
    <name evidence="2" type="ORF">V3330_01930</name>
</gene>
<dbReference type="Proteomes" id="UP001359886">
    <property type="component" value="Unassembled WGS sequence"/>
</dbReference>
<accession>A0AAW9RAB2</accession>
<name>A0AAW9RAB2_9GAMM</name>
<dbReference type="AlphaFoldDB" id="A0AAW9RAB2"/>
<keyword evidence="1" id="KW-0732">Signal</keyword>
<evidence type="ECO:0008006" key="4">
    <source>
        <dbReference type="Google" id="ProtNLM"/>
    </source>
</evidence>
<keyword evidence="3" id="KW-1185">Reference proteome</keyword>
<reference evidence="2 3" key="1">
    <citation type="submission" date="2024-02" db="EMBL/GenBank/DDBJ databases">
        <title>A novel Wenzhouxiangellaceae bacterium, isolated from coastal sediments.</title>
        <authorList>
            <person name="Du Z.-J."/>
            <person name="Ye Y.-Q."/>
            <person name="Zhang X.-Y."/>
        </authorList>
    </citation>
    <scope>NUCLEOTIDE SEQUENCE [LARGE SCALE GENOMIC DNA]</scope>
    <source>
        <strain evidence="2 3">CH-27</strain>
    </source>
</reference>